<proteinExistence type="predicted"/>
<dbReference type="Proteomes" id="UP001549143">
    <property type="component" value="Unassembled WGS sequence"/>
</dbReference>
<evidence type="ECO:0000313" key="2">
    <source>
        <dbReference type="Proteomes" id="UP001549143"/>
    </source>
</evidence>
<dbReference type="EMBL" id="JBEPMN010000007">
    <property type="protein sequence ID" value="MET3661815.1"/>
    <property type="molecule type" value="Genomic_DNA"/>
</dbReference>
<protein>
    <recommendedName>
        <fullName evidence="3">Nitrite reductase</fullName>
    </recommendedName>
</protein>
<organism evidence="1 2">
    <name type="scientific">Aquamicrobium ahrensii</name>
    <dbReference type="NCBI Taxonomy" id="469551"/>
    <lineage>
        <taxon>Bacteria</taxon>
        <taxon>Pseudomonadati</taxon>
        <taxon>Pseudomonadota</taxon>
        <taxon>Alphaproteobacteria</taxon>
        <taxon>Hyphomicrobiales</taxon>
        <taxon>Phyllobacteriaceae</taxon>
        <taxon>Aquamicrobium</taxon>
    </lineage>
</organism>
<gene>
    <name evidence="1" type="ORF">ABID44_002146</name>
</gene>
<reference evidence="1 2" key="1">
    <citation type="submission" date="2024-06" db="EMBL/GenBank/DDBJ databases">
        <title>Genomic Encyclopedia of Type Strains, Phase IV (KMG-IV): sequencing the most valuable type-strain genomes for metagenomic binning, comparative biology and taxonomic classification.</title>
        <authorList>
            <person name="Goeker M."/>
        </authorList>
    </citation>
    <scope>NUCLEOTIDE SEQUENCE [LARGE SCALE GENOMIC DNA]</scope>
    <source>
        <strain evidence="1 2">DSM 19730</strain>
    </source>
</reference>
<dbReference type="RefSeq" id="WP_354151691.1">
    <property type="nucleotide sequence ID" value="NZ_JBEPMN010000007.1"/>
</dbReference>
<evidence type="ECO:0000313" key="1">
    <source>
        <dbReference type="EMBL" id="MET3661815.1"/>
    </source>
</evidence>
<dbReference type="Pfam" id="PF11011">
    <property type="entry name" value="DUF2849"/>
    <property type="match status" value="1"/>
</dbReference>
<comment type="caution">
    <text evidence="1">The sequence shown here is derived from an EMBL/GenBank/DDBJ whole genome shotgun (WGS) entry which is preliminary data.</text>
</comment>
<accession>A0ABV2KL58</accession>
<name>A0ABV2KL58_9HYPH</name>
<dbReference type="InterPro" id="IPR021270">
    <property type="entry name" value="DUF2849"/>
</dbReference>
<sequence>MKILTANRLSDGEVVWYAHGRWVETIAGAEIAEDKAAEAALEAAAARGLAENLVVDVAVIDVEIVDGVIHPLRLRERIRAAGPTTRNDLGKQARTQHAA</sequence>
<keyword evidence="2" id="KW-1185">Reference proteome</keyword>
<evidence type="ECO:0008006" key="3">
    <source>
        <dbReference type="Google" id="ProtNLM"/>
    </source>
</evidence>